<keyword evidence="1" id="KW-0732">Signal</keyword>
<dbReference type="OrthoDB" id="5421820at2"/>
<dbReference type="PROSITE" id="PS51257">
    <property type="entry name" value="PROKAR_LIPOPROTEIN"/>
    <property type="match status" value="1"/>
</dbReference>
<dbReference type="RefSeq" id="WP_153116815.1">
    <property type="nucleotide sequence ID" value="NZ_JACIGE010000007.1"/>
</dbReference>
<dbReference type="GO" id="GO:0009269">
    <property type="term" value="P:response to desiccation"/>
    <property type="evidence" value="ECO:0007669"/>
    <property type="project" value="InterPro"/>
</dbReference>
<dbReference type="EMBL" id="JACIGE010000007">
    <property type="protein sequence ID" value="MBB4247854.1"/>
    <property type="molecule type" value="Genomic_DNA"/>
</dbReference>
<feature type="chain" id="PRO_5032860928" evidence="1">
    <location>
        <begin position="29"/>
        <end position="174"/>
    </location>
</feature>
<comment type="caution">
    <text evidence="3">The sequence shown here is derived from an EMBL/GenBank/DDBJ whole genome shotgun (WGS) entry which is preliminary data.</text>
</comment>
<dbReference type="InterPro" id="IPR013990">
    <property type="entry name" value="WHy-dom"/>
</dbReference>
<dbReference type="Pfam" id="PF03168">
    <property type="entry name" value="LEA_2"/>
    <property type="match status" value="1"/>
</dbReference>
<accession>A0A840G0W0</accession>
<dbReference type="InterPro" id="IPR004864">
    <property type="entry name" value="LEA_2"/>
</dbReference>
<dbReference type="Gene3D" id="2.60.40.1820">
    <property type="match status" value="1"/>
</dbReference>
<proteinExistence type="predicted"/>
<feature type="domain" description="Water stress and hypersensitive response" evidence="2">
    <location>
        <begin position="42"/>
        <end position="161"/>
    </location>
</feature>
<organism evidence="3 4">
    <name type="scientific">Rhodocyclus tenuis</name>
    <name type="common">Rhodospirillum tenue</name>
    <dbReference type="NCBI Taxonomy" id="1066"/>
    <lineage>
        <taxon>Bacteria</taxon>
        <taxon>Pseudomonadati</taxon>
        <taxon>Pseudomonadota</taxon>
        <taxon>Betaproteobacteria</taxon>
        <taxon>Rhodocyclales</taxon>
        <taxon>Rhodocyclaceae</taxon>
        <taxon>Rhodocyclus</taxon>
    </lineage>
</organism>
<dbReference type="Proteomes" id="UP000587070">
    <property type="component" value="Unassembled WGS sequence"/>
</dbReference>
<protein>
    <submittedName>
        <fullName evidence="3">LEA14-like dessication related protein</fullName>
    </submittedName>
</protein>
<sequence length="174" mass="18745">MSAPAGKRTALVRATAWLAMLVAAVTLAACAGIGVPTKPPEVSFAGIEWQHGNLAEQHFALKLRVDNPNAQALPLQEVVIDLELAGQRFASGRSTVPLSVPAKGDATLVVDVSSDLRAVLRLVREARRDGRQLIDYRIRGEVEVDGFGRHPFERSGAVPAERIEKRLLRAAPAQ</sequence>
<keyword evidence="4" id="KW-1185">Reference proteome</keyword>
<dbReference type="SUPFAM" id="SSF117070">
    <property type="entry name" value="LEA14-like"/>
    <property type="match status" value="1"/>
</dbReference>
<evidence type="ECO:0000256" key="1">
    <source>
        <dbReference type="SAM" id="SignalP"/>
    </source>
</evidence>
<evidence type="ECO:0000313" key="4">
    <source>
        <dbReference type="Proteomes" id="UP000587070"/>
    </source>
</evidence>
<evidence type="ECO:0000259" key="2">
    <source>
        <dbReference type="SMART" id="SM00769"/>
    </source>
</evidence>
<dbReference type="AlphaFoldDB" id="A0A840G0W0"/>
<evidence type="ECO:0000313" key="3">
    <source>
        <dbReference type="EMBL" id="MBB4247854.1"/>
    </source>
</evidence>
<dbReference type="SMART" id="SM00769">
    <property type="entry name" value="WHy"/>
    <property type="match status" value="1"/>
</dbReference>
<feature type="signal peptide" evidence="1">
    <location>
        <begin position="1"/>
        <end position="28"/>
    </location>
</feature>
<name>A0A840G0W0_RHOTE</name>
<gene>
    <name evidence="3" type="ORF">GGD90_002239</name>
</gene>
<reference evidence="3 4" key="1">
    <citation type="submission" date="2020-08" db="EMBL/GenBank/DDBJ databases">
        <title>Genome sequencing of Purple Non-Sulfur Bacteria from various extreme environments.</title>
        <authorList>
            <person name="Mayer M."/>
        </authorList>
    </citation>
    <scope>NUCLEOTIDE SEQUENCE [LARGE SCALE GENOMIC DNA]</scope>
    <source>
        <strain evidence="3 4">2761</strain>
    </source>
</reference>